<dbReference type="Proteomes" id="UP000754644">
    <property type="component" value="Unassembled WGS sequence"/>
</dbReference>
<dbReference type="Gene3D" id="1.25.40.10">
    <property type="entry name" value="Tetratricopeptide repeat domain"/>
    <property type="match status" value="1"/>
</dbReference>
<evidence type="ECO:0000256" key="1">
    <source>
        <dbReference type="ARBA" id="ARBA00004401"/>
    </source>
</evidence>
<feature type="domain" description="Ancillary SecYEG translocon subunit/Cell division coordinator CpoB TPR" evidence="10">
    <location>
        <begin position="15"/>
        <end position="182"/>
    </location>
</feature>
<dbReference type="GO" id="GO:0044877">
    <property type="term" value="F:protein-containing complex binding"/>
    <property type="evidence" value="ECO:0007669"/>
    <property type="project" value="InterPro"/>
</dbReference>
<dbReference type="GO" id="GO:0005886">
    <property type="term" value="C:plasma membrane"/>
    <property type="evidence" value="ECO:0007669"/>
    <property type="project" value="UniProtKB-SubCell"/>
</dbReference>
<keyword evidence="4 9" id="KW-1133">Transmembrane helix</keyword>
<evidence type="ECO:0000256" key="3">
    <source>
        <dbReference type="ARBA" id="ARBA00022692"/>
    </source>
</evidence>
<evidence type="ECO:0000313" key="12">
    <source>
        <dbReference type="Proteomes" id="UP000754644"/>
    </source>
</evidence>
<keyword evidence="5 9" id="KW-0472">Membrane</keyword>
<dbReference type="Pfam" id="PF09976">
    <property type="entry name" value="TPR_21"/>
    <property type="match status" value="1"/>
</dbReference>
<dbReference type="SUPFAM" id="SSF48452">
    <property type="entry name" value="TPR-like"/>
    <property type="match status" value="1"/>
</dbReference>
<protein>
    <recommendedName>
        <fullName evidence="8">Ancillary SecYEG translocon subunit</fullName>
    </recommendedName>
</protein>
<keyword evidence="3 9" id="KW-0812">Transmembrane</keyword>
<evidence type="ECO:0000259" key="10">
    <source>
        <dbReference type="Pfam" id="PF09976"/>
    </source>
</evidence>
<evidence type="ECO:0000256" key="8">
    <source>
        <dbReference type="ARBA" id="ARBA00024235"/>
    </source>
</evidence>
<evidence type="ECO:0000256" key="9">
    <source>
        <dbReference type="SAM" id="Phobius"/>
    </source>
</evidence>
<feature type="non-terminal residue" evidence="11">
    <location>
        <position position="182"/>
    </location>
</feature>
<accession>A0A972W0I0</accession>
<dbReference type="PANTHER" id="PTHR38035:SF1">
    <property type="entry name" value="ANCILLARY SECYEG TRANSLOCON SUBUNIT"/>
    <property type="match status" value="1"/>
</dbReference>
<comment type="similarity">
    <text evidence="7">Belongs to the YfgM family.</text>
</comment>
<comment type="caution">
    <text evidence="11">The sequence shown here is derived from an EMBL/GenBank/DDBJ whole genome shotgun (WGS) entry which is preliminary data.</text>
</comment>
<dbReference type="PIRSF" id="PIRSF006170">
    <property type="entry name" value="YfgM"/>
    <property type="match status" value="1"/>
</dbReference>
<evidence type="ECO:0000256" key="2">
    <source>
        <dbReference type="ARBA" id="ARBA00022475"/>
    </source>
</evidence>
<dbReference type="InterPro" id="IPR026039">
    <property type="entry name" value="YfgM"/>
</dbReference>
<dbReference type="AlphaFoldDB" id="A0A972W0I0"/>
<proteinExistence type="inferred from homology"/>
<sequence>MVTDKTEEEQVEALKNWFAKNGTSLVVGIVLSLGAVFGYQTWEKSAREQAEKASDMYENLTAAVAVGPLGALSEENKLTANFIANQLKTEFPDSTYAHFAAMQLAKLNVESGELDAAVQELQWALDHQVDGSLAPLVRLRLAQVKLGKGQHEAALALLDQSESGAHASAYAELRGDVYYAMD</sequence>
<comment type="subcellular location">
    <subcellularLocation>
        <location evidence="1">Cell membrane</location>
        <topology evidence="1">Single-pass type II membrane protein</topology>
    </subcellularLocation>
</comment>
<keyword evidence="6" id="KW-0143">Chaperone</keyword>
<reference evidence="11" key="1">
    <citation type="submission" date="2020-05" db="EMBL/GenBank/DDBJ databases">
        <title>Sulfur intermediates as new biogeochemical hubs in an aquatic model microbial ecosystem.</title>
        <authorList>
            <person name="Vigneron A."/>
        </authorList>
    </citation>
    <scope>NUCLEOTIDE SEQUENCE</scope>
    <source>
        <strain evidence="11">Bin.250</strain>
    </source>
</reference>
<evidence type="ECO:0000256" key="7">
    <source>
        <dbReference type="ARBA" id="ARBA00024197"/>
    </source>
</evidence>
<evidence type="ECO:0000256" key="4">
    <source>
        <dbReference type="ARBA" id="ARBA00022989"/>
    </source>
</evidence>
<name>A0A972W0I0_9GAMM</name>
<keyword evidence="2" id="KW-1003">Cell membrane</keyword>
<evidence type="ECO:0000256" key="6">
    <source>
        <dbReference type="ARBA" id="ARBA00023186"/>
    </source>
</evidence>
<evidence type="ECO:0000313" key="11">
    <source>
        <dbReference type="EMBL" id="NQV66067.1"/>
    </source>
</evidence>
<feature type="transmembrane region" description="Helical" evidence="9">
    <location>
        <begin position="24"/>
        <end position="42"/>
    </location>
</feature>
<gene>
    <name evidence="11" type="ORF">HQ497_11960</name>
</gene>
<dbReference type="InterPro" id="IPR018704">
    <property type="entry name" value="SecYEG/CpoB_TPR"/>
</dbReference>
<evidence type="ECO:0000256" key="5">
    <source>
        <dbReference type="ARBA" id="ARBA00023136"/>
    </source>
</evidence>
<organism evidence="11 12">
    <name type="scientific">SAR86 cluster bacterium</name>
    <dbReference type="NCBI Taxonomy" id="2030880"/>
    <lineage>
        <taxon>Bacteria</taxon>
        <taxon>Pseudomonadati</taxon>
        <taxon>Pseudomonadota</taxon>
        <taxon>Gammaproteobacteria</taxon>
        <taxon>SAR86 cluster</taxon>
    </lineage>
</organism>
<dbReference type="EMBL" id="JABMOJ010000451">
    <property type="protein sequence ID" value="NQV66067.1"/>
    <property type="molecule type" value="Genomic_DNA"/>
</dbReference>
<dbReference type="PANTHER" id="PTHR38035">
    <property type="entry name" value="UPF0070 PROTEIN YFGM"/>
    <property type="match status" value="1"/>
</dbReference>
<dbReference type="InterPro" id="IPR011990">
    <property type="entry name" value="TPR-like_helical_dom_sf"/>
</dbReference>